<sequence length="176" mass="19579">MKTKEAEYAVAPSSSLSPPESPPKSDSSSESPPNSPFKIRKRNRIIRPATKATSQTSSPIEKQQYQTRRDGTHHDNARQYNQKLVSKQKTAHLTPLPVTLPTTPATPTTPRIPQPLRELLLNPTSSIPDSPQPRPLTQLRILPMHLFHDIPESMRLTEDDLSRYSDCGPNPGSFGV</sequence>
<protein>
    <submittedName>
        <fullName evidence="2">Uncharacterized protein</fullName>
    </submittedName>
</protein>
<name>A0A6J8DYP1_MYTCO</name>
<feature type="compositionally biased region" description="Polar residues" evidence="1">
    <location>
        <begin position="51"/>
        <end position="66"/>
    </location>
</feature>
<organism evidence="2 3">
    <name type="scientific">Mytilus coruscus</name>
    <name type="common">Sea mussel</name>
    <dbReference type="NCBI Taxonomy" id="42192"/>
    <lineage>
        <taxon>Eukaryota</taxon>
        <taxon>Metazoa</taxon>
        <taxon>Spiralia</taxon>
        <taxon>Lophotrochozoa</taxon>
        <taxon>Mollusca</taxon>
        <taxon>Bivalvia</taxon>
        <taxon>Autobranchia</taxon>
        <taxon>Pteriomorphia</taxon>
        <taxon>Mytilida</taxon>
        <taxon>Mytiloidea</taxon>
        <taxon>Mytilidae</taxon>
        <taxon>Mytilinae</taxon>
        <taxon>Mytilus</taxon>
    </lineage>
</organism>
<feature type="compositionally biased region" description="Polar residues" evidence="1">
    <location>
        <begin position="78"/>
        <end position="88"/>
    </location>
</feature>
<dbReference type="AlphaFoldDB" id="A0A6J8DYP1"/>
<feature type="region of interest" description="Disordered" evidence="1">
    <location>
        <begin position="1"/>
        <end position="112"/>
    </location>
</feature>
<dbReference type="EMBL" id="CACVKT020008029">
    <property type="protein sequence ID" value="CAC5412482.1"/>
    <property type="molecule type" value="Genomic_DNA"/>
</dbReference>
<evidence type="ECO:0000313" key="3">
    <source>
        <dbReference type="Proteomes" id="UP000507470"/>
    </source>
</evidence>
<evidence type="ECO:0000256" key="1">
    <source>
        <dbReference type="SAM" id="MobiDB-lite"/>
    </source>
</evidence>
<dbReference type="Proteomes" id="UP000507470">
    <property type="component" value="Unassembled WGS sequence"/>
</dbReference>
<reference evidence="2 3" key="1">
    <citation type="submission" date="2020-06" db="EMBL/GenBank/DDBJ databases">
        <authorList>
            <person name="Li R."/>
            <person name="Bekaert M."/>
        </authorList>
    </citation>
    <scope>NUCLEOTIDE SEQUENCE [LARGE SCALE GENOMIC DNA]</scope>
    <source>
        <strain evidence="3">wild</strain>
    </source>
</reference>
<proteinExistence type="predicted"/>
<evidence type="ECO:0000313" key="2">
    <source>
        <dbReference type="EMBL" id="CAC5412482.1"/>
    </source>
</evidence>
<feature type="compositionally biased region" description="Low complexity" evidence="1">
    <location>
        <begin position="12"/>
        <end position="32"/>
    </location>
</feature>
<accession>A0A6J8DYP1</accession>
<keyword evidence="3" id="KW-1185">Reference proteome</keyword>
<gene>
    <name evidence="2" type="ORF">MCOR_45456</name>
</gene>
<feature type="compositionally biased region" description="Low complexity" evidence="1">
    <location>
        <begin position="91"/>
        <end position="112"/>
    </location>
</feature>
<feature type="compositionally biased region" description="Basic and acidic residues" evidence="1">
    <location>
        <begin position="67"/>
        <end position="77"/>
    </location>
</feature>